<dbReference type="CDD" id="cd06257">
    <property type="entry name" value="DnaJ"/>
    <property type="match status" value="1"/>
</dbReference>
<dbReference type="FunFam" id="2.10.230.10:FF:000001">
    <property type="entry name" value="DnaJ subfamily A member 2"/>
    <property type="match status" value="2"/>
</dbReference>
<dbReference type="GO" id="GO:0051082">
    <property type="term" value="F:unfolded protein binding"/>
    <property type="evidence" value="ECO:0007669"/>
    <property type="project" value="InterPro"/>
</dbReference>
<protein>
    <submittedName>
        <fullName evidence="13">DnaJ homolog subfamily A member 2</fullName>
    </submittedName>
</protein>
<organism evidence="13 14">
    <name type="scientific">Nephila pilipes</name>
    <name type="common">Giant wood spider</name>
    <name type="synonym">Nephila maculata</name>
    <dbReference type="NCBI Taxonomy" id="299642"/>
    <lineage>
        <taxon>Eukaryota</taxon>
        <taxon>Metazoa</taxon>
        <taxon>Ecdysozoa</taxon>
        <taxon>Arthropoda</taxon>
        <taxon>Chelicerata</taxon>
        <taxon>Arachnida</taxon>
        <taxon>Araneae</taxon>
        <taxon>Araneomorphae</taxon>
        <taxon>Entelegynae</taxon>
        <taxon>Araneoidea</taxon>
        <taxon>Nephilidae</taxon>
        <taxon>Nephila</taxon>
    </lineage>
</organism>
<keyword evidence="8" id="KW-0636">Prenylation</keyword>
<keyword evidence="6" id="KW-0143">Chaperone</keyword>
<keyword evidence="3" id="KW-0677">Repeat</keyword>
<evidence type="ECO:0000313" key="14">
    <source>
        <dbReference type="Proteomes" id="UP000887013"/>
    </source>
</evidence>
<dbReference type="Pfam" id="PF01556">
    <property type="entry name" value="DnaJ_C"/>
    <property type="match status" value="1"/>
</dbReference>
<dbReference type="Gene3D" id="2.60.260.20">
    <property type="entry name" value="Urease metallochaperone UreE, N-terminal domain"/>
    <property type="match status" value="2"/>
</dbReference>
<dbReference type="PROSITE" id="PS00636">
    <property type="entry name" value="DNAJ_1"/>
    <property type="match status" value="1"/>
</dbReference>
<dbReference type="Gene3D" id="1.10.287.110">
    <property type="entry name" value="DnaJ domain"/>
    <property type="match status" value="1"/>
</dbReference>
<evidence type="ECO:0000256" key="1">
    <source>
        <dbReference type="ARBA" id="ARBA00022481"/>
    </source>
</evidence>
<accession>A0A8X6QXN2</accession>
<dbReference type="PROSITE" id="PS50076">
    <property type="entry name" value="DNAJ_2"/>
    <property type="match status" value="1"/>
</dbReference>
<dbReference type="Pfam" id="PF00684">
    <property type="entry name" value="DnaJ_CXXCXGXG"/>
    <property type="match status" value="2"/>
</dbReference>
<dbReference type="InterPro" id="IPR036410">
    <property type="entry name" value="HSP_DnaJ_Cys-rich_dom_sf"/>
</dbReference>
<proteinExistence type="inferred from homology"/>
<dbReference type="InterPro" id="IPR002939">
    <property type="entry name" value="DnaJ_C"/>
</dbReference>
<gene>
    <name evidence="13" type="primary">DNAJA2</name>
    <name evidence="13" type="ORF">NPIL_5922</name>
</gene>
<evidence type="ECO:0000256" key="9">
    <source>
        <dbReference type="PROSITE-ProRule" id="PRU00546"/>
    </source>
</evidence>
<feature type="region of interest" description="Disordered" evidence="10">
    <location>
        <begin position="454"/>
        <end position="500"/>
    </location>
</feature>
<evidence type="ECO:0000256" key="4">
    <source>
        <dbReference type="ARBA" id="ARBA00022771"/>
    </source>
</evidence>
<dbReference type="InterPro" id="IPR044713">
    <property type="entry name" value="DNJA1/2-like"/>
</dbReference>
<dbReference type="InterPro" id="IPR012724">
    <property type="entry name" value="DnaJ"/>
</dbReference>
<dbReference type="CDD" id="cd10747">
    <property type="entry name" value="DnaJ_C"/>
    <property type="match status" value="1"/>
</dbReference>
<evidence type="ECO:0000313" key="13">
    <source>
        <dbReference type="EMBL" id="GFU37188.1"/>
    </source>
</evidence>
<feature type="zinc finger region" description="CR-type" evidence="9">
    <location>
        <begin position="126"/>
        <end position="208"/>
    </location>
</feature>
<evidence type="ECO:0000256" key="8">
    <source>
        <dbReference type="ARBA" id="ARBA00023289"/>
    </source>
</evidence>
<evidence type="ECO:0000256" key="6">
    <source>
        <dbReference type="ARBA" id="ARBA00023186"/>
    </source>
</evidence>
<reference evidence="13" key="1">
    <citation type="submission" date="2020-08" db="EMBL/GenBank/DDBJ databases">
        <title>Multicomponent nature underlies the extraordinary mechanical properties of spider dragline silk.</title>
        <authorList>
            <person name="Kono N."/>
            <person name="Nakamura H."/>
            <person name="Mori M."/>
            <person name="Yoshida Y."/>
            <person name="Ohtoshi R."/>
            <person name="Malay A.D."/>
            <person name="Moran D.A.P."/>
            <person name="Tomita M."/>
            <person name="Numata K."/>
            <person name="Arakawa K."/>
        </authorList>
    </citation>
    <scope>NUCLEOTIDE SEQUENCE</scope>
</reference>
<keyword evidence="2 9" id="KW-0479">Metal-binding</keyword>
<dbReference type="PRINTS" id="PR00625">
    <property type="entry name" value="JDOMAIN"/>
</dbReference>
<dbReference type="GO" id="GO:0009408">
    <property type="term" value="P:response to heat"/>
    <property type="evidence" value="ECO:0007669"/>
    <property type="project" value="InterPro"/>
</dbReference>
<dbReference type="InterPro" id="IPR008971">
    <property type="entry name" value="HSP40/DnaJ_pept-bd"/>
</dbReference>
<feature type="domain" description="J" evidence="11">
    <location>
        <begin position="5"/>
        <end position="67"/>
    </location>
</feature>
<dbReference type="InterPro" id="IPR018253">
    <property type="entry name" value="DnaJ_domain_CS"/>
</dbReference>
<dbReference type="CDD" id="cd10719">
    <property type="entry name" value="DnaJ_zf"/>
    <property type="match status" value="2"/>
</dbReference>
<dbReference type="SUPFAM" id="SSF46565">
    <property type="entry name" value="Chaperone J-domain"/>
    <property type="match status" value="1"/>
</dbReference>
<keyword evidence="5 9" id="KW-0862">Zinc</keyword>
<evidence type="ECO:0000256" key="5">
    <source>
        <dbReference type="ARBA" id="ARBA00022833"/>
    </source>
</evidence>
<evidence type="ECO:0000259" key="11">
    <source>
        <dbReference type="PROSITE" id="PS50076"/>
    </source>
</evidence>
<evidence type="ECO:0000256" key="10">
    <source>
        <dbReference type="SAM" id="MobiDB-lite"/>
    </source>
</evidence>
<keyword evidence="1" id="KW-0488">Methylation</keyword>
<dbReference type="Pfam" id="PF00226">
    <property type="entry name" value="DnaJ"/>
    <property type="match status" value="1"/>
</dbReference>
<evidence type="ECO:0000259" key="12">
    <source>
        <dbReference type="PROSITE" id="PS51188"/>
    </source>
</evidence>
<feature type="compositionally biased region" description="Basic and acidic residues" evidence="10">
    <location>
        <begin position="461"/>
        <end position="470"/>
    </location>
</feature>
<dbReference type="InterPro" id="IPR001305">
    <property type="entry name" value="HSP_DnaJ_Cys-rich_dom"/>
</dbReference>
<dbReference type="SUPFAM" id="SSF57938">
    <property type="entry name" value="DnaJ/Hsp40 cysteine-rich domain"/>
    <property type="match status" value="2"/>
</dbReference>
<feature type="domain" description="CR-type" evidence="12">
    <location>
        <begin position="126"/>
        <end position="208"/>
    </location>
</feature>
<dbReference type="GO" id="GO:0030544">
    <property type="term" value="F:Hsp70 protein binding"/>
    <property type="evidence" value="ECO:0007669"/>
    <property type="project" value="InterPro"/>
</dbReference>
<dbReference type="GO" id="GO:0006457">
    <property type="term" value="P:protein folding"/>
    <property type="evidence" value="ECO:0007669"/>
    <property type="project" value="InterPro"/>
</dbReference>
<keyword evidence="14" id="KW-1185">Reference proteome</keyword>
<evidence type="ECO:0000256" key="7">
    <source>
        <dbReference type="ARBA" id="ARBA00023288"/>
    </source>
</evidence>
<dbReference type="SMART" id="SM00271">
    <property type="entry name" value="DnaJ"/>
    <property type="match status" value="1"/>
</dbReference>
<evidence type="ECO:0000256" key="3">
    <source>
        <dbReference type="ARBA" id="ARBA00022737"/>
    </source>
</evidence>
<dbReference type="PROSITE" id="PS51188">
    <property type="entry name" value="ZF_CR"/>
    <property type="match status" value="2"/>
</dbReference>
<name>A0A8X6QXN2_NEPPI</name>
<dbReference type="InterPro" id="IPR036869">
    <property type="entry name" value="J_dom_sf"/>
</dbReference>
<dbReference type="PANTHER" id="PTHR43888">
    <property type="entry name" value="DNAJ-LIKE-2, ISOFORM A-RELATED"/>
    <property type="match status" value="1"/>
</dbReference>
<keyword evidence="4 9" id="KW-0863">Zinc-finger</keyword>
<comment type="caution">
    <text evidence="13">The sequence shown here is derived from an EMBL/GenBank/DDBJ whole genome shotgun (WGS) entry which is preliminary data.</text>
</comment>
<keyword evidence="7" id="KW-0449">Lipoprotein</keyword>
<dbReference type="AlphaFoldDB" id="A0A8X6QXN2"/>
<dbReference type="GO" id="GO:0008270">
    <property type="term" value="F:zinc ion binding"/>
    <property type="evidence" value="ECO:0007669"/>
    <property type="project" value="UniProtKB-KW"/>
</dbReference>
<dbReference type="SUPFAM" id="SSF49493">
    <property type="entry name" value="HSP40/DnaJ peptide-binding domain"/>
    <property type="match status" value="3"/>
</dbReference>
<dbReference type="FunFam" id="1.10.287.110:FF:000016">
    <property type="entry name" value="DnaJ (Hsp40) homolog, subfamily A, member 2"/>
    <property type="match status" value="1"/>
</dbReference>
<dbReference type="HAMAP" id="MF_01152">
    <property type="entry name" value="DnaJ"/>
    <property type="match status" value="1"/>
</dbReference>
<feature type="zinc finger region" description="CR-type" evidence="9">
    <location>
        <begin position="219"/>
        <end position="303"/>
    </location>
</feature>
<dbReference type="Proteomes" id="UP000887013">
    <property type="component" value="Unassembled WGS sequence"/>
</dbReference>
<evidence type="ECO:0000256" key="2">
    <source>
        <dbReference type="ARBA" id="ARBA00022723"/>
    </source>
</evidence>
<dbReference type="OrthoDB" id="550424at2759"/>
<feature type="domain" description="CR-type" evidence="12">
    <location>
        <begin position="219"/>
        <end position="303"/>
    </location>
</feature>
<sequence>MADTKLYDLLGVTRHATDTEIKKAYRKLAKEYHPDKNPTEGEKFKEISFAYEVLSDPKKREIYDRSGIKGIQGGGDGGMAADDLFSHLFGGGLFGMGMGMGGSRRRKRGEDTVYPLKVTLEDLYNGKTSKLNLNKTVICKACDGLGGRAGAVNRCSACQGRGIKVSYRQLGPGMVQHMQSACSDCNGEVKSDKLNNNRSRFLELDKKKFRVTLEDLYNGKTSKLNLNKTVICKACDGLGGRAGAVNRCSACQGRGIKVSYRQLGPGMVQHMQSACSDCNGEGEVLNERDRCKVCKGKKIVQETKRLEVHVDKGMVDGQKIYFRGDGNQQPGVEPGDVIIVLQQLPNERFQRDGCDLYMTHSLALVEALCGFCLIIKHLDGRDLVVRQVPGEVIQPGCIKGVAHEGMPIYKNPFEKGNLYIKFSITFPENQFTDVNNLKILERLLPPRPVFEMPTGDNVEEADLHDYDPDAYRGAGSSRSEAYDSEDEDRCRGPGVQCAHQ</sequence>
<dbReference type="InterPro" id="IPR001623">
    <property type="entry name" value="DnaJ_domain"/>
</dbReference>
<dbReference type="GO" id="GO:0005524">
    <property type="term" value="F:ATP binding"/>
    <property type="evidence" value="ECO:0007669"/>
    <property type="project" value="InterPro"/>
</dbReference>
<dbReference type="Gene3D" id="2.10.230.10">
    <property type="entry name" value="Heat shock protein DnaJ, cysteine-rich domain"/>
    <property type="match status" value="2"/>
</dbReference>
<dbReference type="FunFam" id="2.60.260.20:FF:000003">
    <property type="entry name" value="DnaJ subfamily A member 2"/>
    <property type="match status" value="1"/>
</dbReference>
<dbReference type="EMBL" id="BMAW01130963">
    <property type="protein sequence ID" value="GFU37188.1"/>
    <property type="molecule type" value="Genomic_DNA"/>
</dbReference>